<keyword evidence="2" id="KW-0813">Transport</keyword>
<feature type="transmembrane region" description="Helical" evidence="7">
    <location>
        <begin position="354"/>
        <end position="380"/>
    </location>
</feature>
<dbReference type="EMBL" id="JACHMG010000001">
    <property type="protein sequence ID" value="MBB4683805.1"/>
    <property type="molecule type" value="Genomic_DNA"/>
</dbReference>
<evidence type="ECO:0000256" key="4">
    <source>
        <dbReference type="ARBA" id="ARBA00022692"/>
    </source>
</evidence>
<feature type="transmembrane region" description="Helical" evidence="7">
    <location>
        <begin position="107"/>
        <end position="126"/>
    </location>
</feature>
<comment type="subcellular location">
    <subcellularLocation>
        <location evidence="1">Cell membrane</location>
        <topology evidence="1">Multi-pass membrane protein</topology>
    </subcellularLocation>
</comment>
<evidence type="ECO:0000313" key="9">
    <source>
        <dbReference type="EMBL" id="MBB4683805.1"/>
    </source>
</evidence>
<keyword evidence="5 7" id="KW-1133">Transmembrane helix</keyword>
<dbReference type="AlphaFoldDB" id="A0A840IQS7"/>
<dbReference type="InterPro" id="IPR036259">
    <property type="entry name" value="MFS_trans_sf"/>
</dbReference>
<feature type="transmembrane region" description="Helical" evidence="7">
    <location>
        <begin position="401"/>
        <end position="420"/>
    </location>
</feature>
<evidence type="ECO:0000256" key="6">
    <source>
        <dbReference type="ARBA" id="ARBA00023136"/>
    </source>
</evidence>
<feature type="transmembrane region" description="Helical" evidence="7">
    <location>
        <begin position="220"/>
        <end position="242"/>
    </location>
</feature>
<keyword evidence="6 7" id="KW-0472">Membrane</keyword>
<dbReference type="GO" id="GO:0022857">
    <property type="term" value="F:transmembrane transporter activity"/>
    <property type="evidence" value="ECO:0007669"/>
    <property type="project" value="InterPro"/>
</dbReference>
<evidence type="ECO:0000256" key="7">
    <source>
        <dbReference type="SAM" id="Phobius"/>
    </source>
</evidence>
<feature type="transmembrane region" description="Helical" evidence="7">
    <location>
        <begin position="300"/>
        <end position="318"/>
    </location>
</feature>
<dbReference type="PRINTS" id="PR01036">
    <property type="entry name" value="TCRTETB"/>
</dbReference>
<keyword evidence="3" id="KW-1003">Cell membrane</keyword>
<dbReference type="Proteomes" id="UP000581769">
    <property type="component" value="Unassembled WGS sequence"/>
</dbReference>
<dbReference type="PANTHER" id="PTHR42718:SF47">
    <property type="entry name" value="METHYL VIOLOGEN RESISTANCE PROTEIN SMVA"/>
    <property type="match status" value="1"/>
</dbReference>
<name>A0A840IQS7_9PSEU</name>
<dbReference type="InterPro" id="IPR011701">
    <property type="entry name" value="MFS"/>
</dbReference>
<feature type="transmembrane region" description="Helical" evidence="7">
    <location>
        <begin position="46"/>
        <end position="64"/>
    </location>
</feature>
<feature type="transmembrane region" description="Helical" evidence="7">
    <location>
        <begin position="330"/>
        <end position="348"/>
    </location>
</feature>
<dbReference type="SUPFAM" id="SSF103473">
    <property type="entry name" value="MFS general substrate transporter"/>
    <property type="match status" value="1"/>
</dbReference>
<comment type="caution">
    <text evidence="9">The sequence shown here is derived from an EMBL/GenBank/DDBJ whole genome shotgun (WGS) entry which is preliminary data.</text>
</comment>
<feature type="transmembrane region" description="Helical" evidence="7">
    <location>
        <begin position="193"/>
        <end position="214"/>
    </location>
</feature>
<evidence type="ECO:0000256" key="2">
    <source>
        <dbReference type="ARBA" id="ARBA00022448"/>
    </source>
</evidence>
<dbReference type="RefSeq" id="WP_184778528.1">
    <property type="nucleotide sequence ID" value="NZ_JACHMG010000001.1"/>
</dbReference>
<keyword evidence="10" id="KW-1185">Reference proteome</keyword>
<dbReference type="Gene3D" id="1.20.1720.10">
    <property type="entry name" value="Multidrug resistance protein D"/>
    <property type="match status" value="1"/>
</dbReference>
<dbReference type="GO" id="GO:0005886">
    <property type="term" value="C:plasma membrane"/>
    <property type="evidence" value="ECO:0007669"/>
    <property type="project" value="UniProtKB-SubCell"/>
</dbReference>
<evidence type="ECO:0000256" key="3">
    <source>
        <dbReference type="ARBA" id="ARBA00022475"/>
    </source>
</evidence>
<proteinExistence type="predicted"/>
<feature type="transmembrane region" description="Helical" evidence="7">
    <location>
        <begin position="133"/>
        <end position="154"/>
    </location>
</feature>
<reference evidence="9 10" key="1">
    <citation type="submission" date="2020-08" db="EMBL/GenBank/DDBJ databases">
        <title>Sequencing the genomes of 1000 actinobacteria strains.</title>
        <authorList>
            <person name="Klenk H.-P."/>
        </authorList>
    </citation>
    <scope>NUCLEOTIDE SEQUENCE [LARGE SCALE GENOMIC DNA]</scope>
    <source>
        <strain evidence="9 10">DSM 45859</strain>
    </source>
</reference>
<feature type="transmembrane region" description="Helical" evidence="7">
    <location>
        <begin position="263"/>
        <end position="288"/>
    </location>
</feature>
<dbReference type="InterPro" id="IPR020846">
    <property type="entry name" value="MFS_dom"/>
</dbReference>
<feature type="transmembrane region" description="Helical" evidence="7">
    <location>
        <begin position="470"/>
        <end position="489"/>
    </location>
</feature>
<protein>
    <submittedName>
        <fullName evidence="9">DHA2 family multidrug resistance protein-like MFS transporter</fullName>
    </submittedName>
</protein>
<organism evidence="9 10">
    <name type="scientific">Amycolatopsis jiangsuensis</name>
    <dbReference type="NCBI Taxonomy" id="1181879"/>
    <lineage>
        <taxon>Bacteria</taxon>
        <taxon>Bacillati</taxon>
        <taxon>Actinomycetota</taxon>
        <taxon>Actinomycetes</taxon>
        <taxon>Pseudonocardiales</taxon>
        <taxon>Pseudonocardiaceae</taxon>
        <taxon>Amycolatopsis</taxon>
    </lineage>
</organism>
<evidence type="ECO:0000256" key="1">
    <source>
        <dbReference type="ARBA" id="ARBA00004651"/>
    </source>
</evidence>
<evidence type="ECO:0000313" key="10">
    <source>
        <dbReference type="Proteomes" id="UP000581769"/>
    </source>
</evidence>
<dbReference type="PROSITE" id="PS50850">
    <property type="entry name" value="MFS"/>
    <property type="match status" value="1"/>
</dbReference>
<feature type="transmembrane region" description="Helical" evidence="7">
    <location>
        <begin position="160"/>
        <end position="181"/>
    </location>
</feature>
<dbReference type="CDD" id="cd17321">
    <property type="entry name" value="MFS_MMR_MDR_like"/>
    <property type="match status" value="1"/>
</dbReference>
<evidence type="ECO:0000256" key="5">
    <source>
        <dbReference type="ARBA" id="ARBA00022989"/>
    </source>
</evidence>
<feature type="transmembrane region" description="Helical" evidence="7">
    <location>
        <begin position="76"/>
        <end position="101"/>
    </location>
</feature>
<dbReference type="PANTHER" id="PTHR42718">
    <property type="entry name" value="MAJOR FACILITATOR SUPERFAMILY MULTIDRUG TRANSPORTER MFSC"/>
    <property type="match status" value="1"/>
</dbReference>
<evidence type="ECO:0000259" key="8">
    <source>
        <dbReference type="PROSITE" id="PS50850"/>
    </source>
</evidence>
<sequence length="513" mass="52640">MSSRLRNVATITVSCLAQLMVAIDMTVLHLAVPALTTQLGASSEELLWIADVYGFAMGGLLVTMGNLGDRFGRRRVLVIGITAFAVGSLLAAAAPTVWALIGARALLGVAGAAVLPSTSSLLRAVFTTQRARTAAVGAGAGVSAAGFAIGPIVGGVLLEHFWWGSVFLVNVPVSALILLAARFVPESRSGRRLRLDPLSIGLSIVGVVAVVYGIKGAFYAGLWYPEVLGAFVLGAGCLLGFARRQRVLDEPLIDLDLFRRRGFSASVGSNLISVFTMSAFALITSQYLQLVLRWSTLRSGLAFVPGAMAALIAGGVLAAKAVGRFGRAKAVSGGLALAALGFALFGLVQTDTSYALVLTAQVAFGAGAALTLTVTGDTILGTVPRDRAGAAAAISSTAYELGGSLGIAVVGSVLSAVYQAELVLPDGVSPVLADQVRESFSATAAVAEGLPEPVASAVRAAAEQSFVGGIRVSMLGSAVVMVVLSVVALRSLRRVPKVIENPMDDPRPVETPK</sequence>
<feature type="domain" description="Major facilitator superfamily (MFS) profile" evidence="8">
    <location>
        <begin position="10"/>
        <end position="494"/>
    </location>
</feature>
<accession>A0A840IQS7</accession>
<dbReference type="Gene3D" id="1.20.1250.20">
    <property type="entry name" value="MFS general substrate transporter like domains"/>
    <property type="match status" value="1"/>
</dbReference>
<gene>
    <name evidence="9" type="ORF">BJY18_001290</name>
</gene>
<dbReference type="Pfam" id="PF07690">
    <property type="entry name" value="MFS_1"/>
    <property type="match status" value="1"/>
</dbReference>
<keyword evidence="4 7" id="KW-0812">Transmembrane</keyword>